<dbReference type="SUPFAM" id="SSF48439">
    <property type="entry name" value="Protein prenylyltransferase"/>
    <property type="match status" value="1"/>
</dbReference>
<dbReference type="Pfam" id="PF01239">
    <property type="entry name" value="PPTA"/>
    <property type="match status" value="1"/>
</dbReference>
<reference evidence="2 3" key="1">
    <citation type="submission" date="2014-07" db="EMBL/GenBank/DDBJ databases">
        <authorList>
            <person name="Sibley D."/>
            <person name="Venepally P."/>
            <person name="Karamycheva S."/>
            <person name="Hadjithomas M."/>
            <person name="Khan A."/>
            <person name="Brunk B."/>
            <person name="Roos D."/>
            <person name="Caler E."/>
            <person name="Lorenzi H."/>
        </authorList>
    </citation>
    <scope>NUCLEOTIDE SEQUENCE [LARGE SCALE GENOMIC DNA]</scope>
    <source>
        <strain evidence="2 3">FOU</strain>
    </source>
</reference>
<sequence>MERQRSPSVACVDRQMSARRTGKAFFIASAVANILEPPSAVVEATVLPCETFDVFFPRRTHLTVDRLVACSQENTCAREVYPENGACEGLCKPEARLGTRVHRRPQEKTQSRLEEGKPEGDLPCVPADENENEHLGDDWTGVSFDDQSRCLAICQCMVMRLYTAASSGLTRLPRDTHGPSCTDSRKAVENRWVGWVRLALLMNGSCPLALKFAQNRVQQLGEEVKKLISHIANGCVCSIPRRKARGRVHNDEQEARRGGEETGIESDKDAGHRNVETFLVKTVNAERGDGTKRRWINAKTQEGSPEGHSRFGFQDQCSCEHLHAGGEVEDSCATVFLETWNKLKEELASVKHLLEVHPKCGDLWAYRRYVCRTIVCSLLCLAGPKEPVSQRCSHSGDFQIHPNNLSDARSEVVSGTSKMRSEEPVETFSTGNSNICDPGDADICRGADCTSVSEDNDKRACVRELSQRGADASDNHDWVRWMTAELSDFLDTELALVAEHAAQRPHSYQAWEHFAKIEQEVKTLFRRFPVCGMHTGALGPSAVQRGDREQCFPTGGAKEQTALEELRYRIMQQLSTFIESQCGILAHSHAPFHHASKLFDESLSSILSSDPSELLPAKKSYGSDFPATAPGPKLGVAHALLVKALQFNAEVLQLFPHFEAPWCGRGELFIAYIRRCSAYANRYSLGTKAHGHEAEGDSTDPKGPTTTRDTASEQTFTTALPQSAEKPLSLAGSVILPGNASADETIQHCRGTADNCLEEFDGFTSRHFHALFRKESIWSFSLVQQDRGSASGEKRSDMVSRWQERHRLILAQELLRAGQRIFQDKRQVQGVRGAPGVDFFHLLRLKLNAFLSCLSVRVTQKLDFPVAEAIFSCILSRLPTCSHSSELPCGGSVSLRRVPPRIARVSANQEFIYRTLWAQRMVIKLTLYFPLKNWSIPHGIRRASTCLIRNETSRVTSSFG</sequence>
<feature type="compositionally biased region" description="Basic and acidic residues" evidence="1">
    <location>
        <begin position="104"/>
        <end position="120"/>
    </location>
</feature>
<organism evidence="2 3">
    <name type="scientific">Toxoplasma gondii FOU</name>
    <dbReference type="NCBI Taxonomy" id="943167"/>
    <lineage>
        <taxon>Eukaryota</taxon>
        <taxon>Sar</taxon>
        <taxon>Alveolata</taxon>
        <taxon>Apicomplexa</taxon>
        <taxon>Conoidasida</taxon>
        <taxon>Coccidia</taxon>
        <taxon>Eucoccidiorida</taxon>
        <taxon>Eimeriorina</taxon>
        <taxon>Sarcocystidae</taxon>
        <taxon>Toxoplasma</taxon>
    </lineage>
</organism>
<feature type="region of interest" description="Disordered" evidence="1">
    <location>
        <begin position="689"/>
        <end position="714"/>
    </location>
</feature>
<dbReference type="OrthoDB" id="329506at2759"/>
<dbReference type="InterPro" id="IPR002088">
    <property type="entry name" value="Prenyl_trans_a"/>
</dbReference>
<dbReference type="Proteomes" id="UP000028838">
    <property type="component" value="Unassembled WGS sequence"/>
</dbReference>
<evidence type="ECO:0000313" key="3">
    <source>
        <dbReference type="Proteomes" id="UP000028838"/>
    </source>
</evidence>
<dbReference type="VEuPathDB" id="ToxoDB:TGFOU_311815"/>
<name>A0A086LH37_TOXGO</name>
<proteinExistence type="predicted"/>
<feature type="region of interest" description="Disordered" evidence="1">
    <location>
        <begin position="248"/>
        <end position="268"/>
    </location>
</feature>
<feature type="region of interest" description="Disordered" evidence="1">
    <location>
        <begin position="101"/>
        <end position="124"/>
    </location>
</feature>
<protein>
    <submittedName>
        <fullName evidence="2">Uncharacterized protein</fullName>
    </submittedName>
</protein>
<accession>A0A086LH37</accession>
<gene>
    <name evidence="2" type="ORF">TGFOU_311815</name>
</gene>
<dbReference type="AlphaFoldDB" id="A0A086LH37"/>
<comment type="caution">
    <text evidence="2">The sequence shown here is derived from an EMBL/GenBank/DDBJ whole genome shotgun (WGS) entry which is preliminary data.</text>
</comment>
<dbReference type="EMBL" id="AEYH02000147">
    <property type="protein sequence ID" value="KFG55955.1"/>
    <property type="molecule type" value="Genomic_DNA"/>
</dbReference>
<feature type="compositionally biased region" description="Polar residues" evidence="1">
    <location>
        <begin position="704"/>
        <end position="714"/>
    </location>
</feature>
<evidence type="ECO:0000313" key="2">
    <source>
        <dbReference type="EMBL" id="KFG55955.1"/>
    </source>
</evidence>
<dbReference type="GO" id="GO:0008318">
    <property type="term" value="F:protein prenyltransferase activity"/>
    <property type="evidence" value="ECO:0007669"/>
    <property type="project" value="InterPro"/>
</dbReference>
<evidence type="ECO:0000256" key="1">
    <source>
        <dbReference type="SAM" id="MobiDB-lite"/>
    </source>
</evidence>